<accession>A0A2R6Y1Z0</accession>
<dbReference type="AlphaFoldDB" id="A0A2R6Y1Z0"/>
<dbReference type="PANTHER" id="PTHR30061">
    <property type="entry name" value="MALTOSE-BINDING PERIPLASMIC PROTEIN"/>
    <property type="match status" value="1"/>
</dbReference>
<reference evidence="6" key="1">
    <citation type="journal article" date="2018" name="Sci. Rep.">
        <title>Lignite coal burning seam in the remote Altai Mountains harbors a hydrogen-driven thermophilic microbial community.</title>
        <authorList>
            <person name="Kadnikov V.V."/>
            <person name="Mardanov A.V."/>
            <person name="Ivasenko D.A."/>
            <person name="Antsiferov D.V."/>
            <person name="Beletsky A.V."/>
            <person name="Karnachuk O.V."/>
            <person name="Ravin N.V."/>
        </authorList>
    </citation>
    <scope>NUCLEOTIDE SEQUENCE [LARGE SCALE GENOMIC DNA]</scope>
</reference>
<evidence type="ECO:0000256" key="2">
    <source>
        <dbReference type="ARBA" id="ARBA00022448"/>
    </source>
</evidence>
<evidence type="ECO:0000256" key="1">
    <source>
        <dbReference type="ARBA" id="ARBA00008520"/>
    </source>
</evidence>
<dbReference type="EMBL" id="PEBX01000022">
    <property type="protein sequence ID" value="PTQ56655.1"/>
    <property type="molecule type" value="Genomic_DNA"/>
</dbReference>
<dbReference type="Gene3D" id="3.40.190.10">
    <property type="entry name" value="Periplasmic binding protein-like II"/>
    <property type="match status" value="2"/>
</dbReference>
<feature type="signal peptide" evidence="4">
    <location>
        <begin position="1"/>
        <end position="22"/>
    </location>
</feature>
<comment type="caution">
    <text evidence="5">The sequence shown here is derived from an EMBL/GenBank/DDBJ whole genome shotgun (WGS) entry which is preliminary data.</text>
</comment>
<dbReference type="PANTHER" id="PTHR30061:SF50">
    <property type="entry name" value="MALTOSE_MALTODEXTRIN-BINDING PERIPLASMIC PROTEIN"/>
    <property type="match status" value="1"/>
</dbReference>
<evidence type="ECO:0000313" key="5">
    <source>
        <dbReference type="EMBL" id="PTQ56655.1"/>
    </source>
</evidence>
<dbReference type="GO" id="GO:0042956">
    <property type="term" value="P:maltodextrin transmembrane transport"/>
    <property type="evidence" value="ECO:0007669"/>
    <property type="project" value="TreeGrafter"/>
</dbReference>
<evidence type="ECO:0000313" key="6">
    <source>
        <dbReference type="Proteomes" id="UP000244338"/>
    </source>
</evidence>
<organism evidence="5 6">
    <name type="scientific">Candidatus Carbonibacillus altaicus</name>
    <dbReference type="NCBI Taxonomy" id="2163959"/>
    <lineage>
        <taxon>Bacteria</taxon>
        <taxon>Bacillati</taxon>
        <taxon>Bacillota</taxon>
        <taxon>Bacilli</taxon>
        <taxon>Bacillales</taxon>
        <taxon>Candidatus Carbonibacillus</taxon>
    </lineage>
</organism>
<evidence type="ECO:0000256" key="3">
    <source>
        <dbReference type="ARBA" id="ARBA00022729"/>
    </source>
</evidence>
<comment type="similarity">
    <text evidence="1">Belongs to the bacterial solute-binding protein 1 family.</text>
</comment>
<dbReference type="GO" id="GO:0015768">
    <property type="term" value="P:maltose transport"/>
    <property type="evidence" value="ECO:0007669"/>
    <property type="project" value="TreeGrafter"/>
</dbReference>
<keyword evidence="2" id="KW-0813">Transport</keyword>
<dbReference type="Proteomes" id="UP000244338">
    <property type="component" value="Unassembled WGS sequence"/>
</dbReference>
<dbReference type="Pfam" id="PF13416">
    <property type="entry name" value="SBP_bac_8"/>
    <property type="match status" value="1"/>
</dbReference>
<gene>
    <name evidence="5" type="ORF">BSOLF_2805</name>
</gene>
<dbReference type="GO" id="GO:1901982">
    <property type="term" value="F:maltose binding"/>
    <property type="evidence" value="ECO:0007669"/>
    <property type="project" value="TreeGrafter"/>
</dbReference>
<feature type="chain" id="PRO_5015336159" evidence="4">
    <location>
        <begin position="23"/>
        <end position="455"/>
    </location>
</feature>
<dbReference type="PROSITE" id="PS51257">
    <property type="entry name" value="PROKAR_LIPOPROTEIN"/>
    <property type="match status" value="1"/>
</dbReference>
<proteinExistence type="inferred from homology"/>
<protein>
    <submittedName>
        <fullName evidence="5">Sugar ABC transporter, periplasmic sugar-binding protein</fullName>
    </submittedName>
</protein>
<sequence length="455" mass="51024">MKTKKWIAITALLTLVAGTILAGCGKSSEQIQRTDKSGEEVEEKPWTGKITVWDGPRWADANDNKYHWLEAKTAEFEAAHPGVKIEIVQVPWAEMPDKLNVAIAGKAWPDIAPVDISGGAVSINHIKQGVIEPMDEYLTKDEWADFYPNALEAYTYDGKIYGVPNSITVHAMLLNLDLFKERGVDPPKDGRWTYEEFVEKMKQLTFDRDGDGQIDVYGFSTYILPGYYEAWPFLYMDGARPLSEDLNQYTFDDPKAVSALKKLSDLKFVHKLAPPEMGGNDVGGTWKAWAASDQRMVAVEPWATWAIASAQTDKWKTNFMVAEYPIGDSGKPITIGGVGGWVMFHEENDGKKKMVAELIKYLSSTDEQYTMAKNYGVFPARKSAAEKNPFIDNPQMAQAMNMAEQAVMLPRHPDWKKIDEAIQTQLQLVLNGEKTPEEALKAARGPVEEILNQYK</sequence>
<keyword evidence="3 4" id="KW-0732">Signal</keyword>
<dbReference type="SUPFAM" id="SSF53850">
    <property type="entry name" value="Periplasmic binding protein-like II"/>
    <property type="match status" value="1"/>
</dbReference>
<evidence type="ECO:0000256" key="4">
    <source>
        <dbReference type="SAM" id="SignalP"/>
    </source>
</evidence>
<dbReference type="GO" id="GO:0055052">
    <property type="term" value="C:ATP-binding cassette (ABC) transporter complex, substrate-binding subunit-containing"/>
    <property type="evidence" value="ECO:0007669"/>
    <property type="project" value="TreeGrafter"/>
</dbReference>
<name>A0A2R6Y1Z0_9BACL</name>
<dbReference type="InterPro" id="IPR006059">
    <property type="entry name" value="SBP"/>
</dbReference>